<comment type="similarity">
    <text evidence="1">Belongs to the glycosyltransferase 2 family.</text>
</comment>
<keyword evidence="3" id="KW-0808">Transferase</keyword>
<reference evidence="5 6" key="1">
    <citation type="submission" date="2017-09" db="EMBL/GenBank/DDBJ databases">
        <title>Large-scale bioinformatics analysis of Bacillus genomes uncovers conserved roles of natural products in bacterial physiology.</title>
        <authorList>
            <consortium name="Agbiome Team Llc"/>
            <person name="Bleich R.M."/>
            <person name="Grubbs K.J."/>
            <person name="Santa Maria K.C."/>
            <person name="Allen S.E."/>
            <person name="Farag S."/>
            <person name="Shank E.A."/>
            <person name="Bowers A."/>
        </authorList>
    </citation>
    <scope>NUCLEOTIDE SEQUENCE [LARGE SCALE GENOMIC DNA]</scope>
    <source>
        <strain evidence="5 6">AFS050027</strain>
    </source>
</reference>
<evidence type="ECO:0000313" key="6">
    <source>
        <dbReference type="Proteomes" id="UP000223777"/>
    </source>
</evidence>
<dbReference type="GO" id="GO:0016757">
    <property type="term" value="F:glycosyltransferase activity"/>
    <property type="evidence" value="ECO:0007669"/>
    <property type="project" value="UniProtKB-KW"/>
</dbReference>
<organism evidence="5 6">
    <name type="scientific">Bacillus cereus</name>
    <dbReference type="NCBI Taxonomy" id="1396"/>
    <lineage>
        <taxon>Bacteria</taxon>
        <taxon>Bacillati</taxon>
        <taxon>Bacillota</taxon>
        <taxon>Bacilli</taxon>
        <taxon>Bacillales</taxon>
        <taxon>Bacillaceae</taxon>
        <taxon>Bacillus</taxon>
        <taxon>Bacillus cereus group</taxon>
    </lineage>
</organism>
<accession>A0A2B9QEN7</accession>
<dbReference type="SUPFAM" id="SSF53448">
    <property type="entry name" value="Nucleotide-diphospho-sugar transferases"/>
    <property type="match status" value="1"/>
</dbReference>
<dbReference type="InterPro" id="IPR029044">
    <property type="entry name" value="Nucleotide-diphossugar_trans"/>
</dbReference>
<dbReference type="PANTHER" id="PTHR22916:SF51">
    <property type="entry name" value="GLYCOSYLTRANSFERASE EPSH-RELATED"/>
    <property type="match status" value="1"/>
</dbReference>
<dbReference type="EMBL" id="NUIL01000003">
    <property type="protein sequence ID" value="PGO33393.1"/>
    <property type="molecule type" value="Genomic_DNA"/>
</dbReference>
<proteinExistence type="inferred from homology"/>
<evidence type="ECO:0000256" key="3">
    <source>
        <dbReference type="ARBA" id="ARBA00022679"/>
    </source>
</evidence>
<evidence type="ECO:0000313" key="5">
    <source>
        <dbReference type="EMBL" id="PGO33393.1"/>
    </source>
</evidence>
<evidence type="ECO:0000256" key="2">
    <source>
        <dbReference type="ARBA" id="ARBA00022676"/>
    </source>
</evidence>
<sequence>MIPKISIVVPVYAVEKYIHECIESILNQTLVDLELILINDGSPDKCGEICDEYALKDERVKVIHKKNGGPGSARNFGIKVSTGEYVGFVDADDTVEINMYEEMYQLATKNHAEVVVCGFVEMNNFTGEIQQAIAPLGENCSIVGEGIKKNLECLLSQNKILGYASMCNKLYKRDYLIKEQLQVNEKIKIAEDLCFNLEVMSGIEKIHAINEPLYKYRRVSSQSIMNKKEGSFYLRLEARKELLNTLKKINLSEDIYTKCLRYENSNTVAEYLNRIKDEVNSVGKFRIKYTKIMRLIHERQFRDALSNYSSEYFVWKARVIAMTFKGILYVEKFLVAK</sequence>
<dbReference type="RefSeq" id="WP_098763417.1">
    <property type="nucleotide sequence ID" value="NZ_NUIL01000003.1"/>
</dbReference>
<feature type="domain" description="Glycosyltransferase 2-like" evidence="4">
    <location>
        <begin position="6"/>
        <end position="176"/>
    </location>
</feature>
<dbReference type="Proteomes" id="UP000223777">
    <property type="component" value="Unassembled WGS sequence"/>
</dbReference>
<dbReference type="PANTHER" id="PTHR22916">
    <property type="entry name" value="GLYCOSYLTRANSFERASE"/>
    <property type="match status" value="1"/>
</dbReference>
<evidence type="ECO:0000259" key="4">
    <source>
        <dbReference type="Pfam" id="PF00535"/>
    </source>
</evidence>
<protein>
    <recommendedName>
        <fullName evidence="4">Glycosyltransferase 2-like domain-containing protein</fullName>
    </recommendedName>
</protein>
<dbReference type="Pfam" id="PF00535">
    <property type="entry name" value="Glycos_transf_2"/>
    <property type="match status" value="1"/>
</dbReference>
<dbReference type="Gene3D" id="3.90.550.10">
    <property type="entry name" value="Spore Coat Polysaccharide Biosynthesis Protein SpsA, Chain A"/>
    <property type="match status" value="1"/>
</dbReference>
<evidence type="ECO:0000256" key="1">
    <source>
        <dbReference type="ARBA" id="ARBA00006739"/>
    </source>
</evidence>
<keyword evidence="2" id="KW-0328">Glycosyltransferase</keyword>
<gene>
    <name evidence="5" type="ORF">CN984_04705</name>
</gene>
<dbReference type="InterPro" id="IPR001173">
    <property type="entry name" value="Glyco_trans_2-like"/>
</dbReference>
<comment type="caution">
    <text evidence="5">The sequence shown here is derived from an EMBL/GenBank/DDBJ whole genome shotgun (WGS) entry which is preliminary data.</text>
</comment>
<dbReference type="CDD" id="cd00761">
    <property type="entry name" value="Glyco_tranf_GTA_type"/>
    <property type="match status" value="1"/>
</dbReference>
<name>A0A2B9QEN7_BACCE</name>
<dbReference type="AlphaFoldDB" id="A0A2B9QEN7"/>